<dbReference type="InterPro" id="IPR016181">
    <property type="entry name" value="Acyl_CoA_acyltransferase"/>
</dbReference>
<accession>A0ABV8LI26</accession>
<feature type="domain" description="N-acetyltransferase" evidence="1">
    <location>
        <begin position="1"/>
        <end position="146"/>
    </location>
</feature>
<dbReference type="PIRSF" id="PIRSF037663">
    <property type="entry name" value="Acetyltransf_GNAT_prd"/>
    <property type="match status" value="1"/>
</dbReference>
<dbReference type="SUPFAM" id="SSF55729">
    <property type="entry name" value="Acyl-CoA N-acyltransferases (Nat)"/>
    <property type="match status" value="1"/>
</dbReference>
<sequence>MEIRAARSEDYDPIIAVVDDWWGRPIAGSLPRLFFDHFHRTSLIATSDGVLAGFLIGILSPSSAEDAYIHFVGVNPAVRSTGLGRLLYERFFELARADGRTRAGAITAPVNAGSIAFHQRMGFAVRGPVAGYDGPGKDMMVFSRTL</sequence>
<evidence type="ECO:0000313" key="2">
    <source>
        <dbReference type="EMBL" id="MFC4130146.1"/>
    </source>
</evidence>
<dbReference type="GO" id="GO:0016746">
    <property type="term" value="F:acyltransferase activity"/>
    <property type="evidence" value="ECO:0007669"/>
    <property type="project" value="UniProtKB-KW"/>
</dbReference>
<dbReference type="Gene3D" id="3.40.630.30">
    <property type="match status" value="1"/>
</dbReference>
<evidence type="ECO:0000313" key="3">
    <source>
        <dbReference type="Proteomes" id="UP001595816"/>
    </source>
</evidence>
<keyword evidence="3" id="KW-1185">Reference proteome</keyword>
<name>A0ABV8LI26_9ACTN</name>
<keyword evidence="2" id="KW-0808">Transferase</keyword>
<proteinExistence type="predicted"/>
<dbReference type="PANTHER" id="PTHR43072">
    <property type="entry name" value="N-ACETYLTRANSFERASE"/>
    <property type="match status" value="1"/>
</dbReference>
<gene>
    <name evidence="2" type="ORF">ACFOZ4_05945</name>
</gene>
<protein>
    <submittedName>
        <fullName evidence="2">GNAT family N-acetyltransferase</fullName>
        <ecNumber evidence="2">2.3.-.-</ecNumber>
    </submittedName>
</protein>
<dbReference type="InterPro" id="IPR000182">
    <property type="entry name" value="GNAT_dom"/>
</dbReference>
<dbReference type="Proteomes" id="UP001595816">
    <property type="component" value="Unassembled WGS sequence"/>
</dbReference>
<dbReference type="PANTHER" id="PTHR43072:SF36">
    <property type="entry name" value="RIBOSOMAL-PROTEIN-ALANINE ACETYLTRANSFERASE"/>
    <property type="match status" value="1"/>
</dbReference>
<dbReference type="RefSeq" id="WP_253758455.1">
    <property type="nucleotide sequence ID" value="NZ_JAMZDZ010000001.1"/>
</dbReference>
<dbReference type="InterPro" id="IPR017255">
    <property type="entry name" value="AcTrfase_GNAT_prd"/>
</dbReference>
<keyword evidence="2" id="KW-0012">Acyltransferase</keyword>
<dbReference type="EC" id="2.3.-.-" evidence="2"/>
<reference evidence="3" key="1">
    <citation type="journal article" date="2019" name="Int. J. Syst. Evol. Microbiol.">
        <title>The Global Catalogue of Microorganisms (GCM) 10K type strain sequencing project: providing services to taxonomists for standard genome sequencing and annotation.</title>
        <authorList>
            <consortium name="The Broad Institute Genomics Platform"/>
            <consortium name="The Broad Institute Genome Sequencing Center for Infectious Disease"/>
            <person name="Wu L."/>
            <person name="Ma J."/>
        </authorList>
    </citation>
    <scope>NUCLEOTIDE SEQUENCE [LARGE SCALE GENOMIC DNA]</scope>
    <source>
        <strain evidence="3">CGMCC 4.7289</strain>
    </source>
</reference>
<comment type="caution">
    <text evidence="2">The sequence shown here is derived from an EMBL/GenBank/DDBJ whole genome shotgun (WGS) entry which is preliminary data.</text>
</comment>
<organism evidence="2 3">
    <name type="scientific">Hamadaea flava</name>
    <dbReference type="NCBI Taxonomy" id="1742688"/>
    <lineage>
        <taxon>Bacteria</taxon>
        <taxon>Bacillati</taxon>
        <taxon>Actinomycetota</taxon>
        <taxon>Actinomycetes</taxon>
        <taxon>Micromonosporales</taxon>
        <taxon>Micromonosporaceae</taxon>
        <taxon>Hamadaea</taxon>
    </lineage>
</organism>
<dbReference type="CDD" id="cd04301">
    <property type="entry name" value="NAT_SF"/>
    <property type="match status" value="1"/>
</dbReference>
<dbReference type="Pfam" id="PF00583">
    <property type="entry name" value="Acetyltransf_1"/>
    <property type="match status" value="1"/>
</dbReference>
<evidence type="ECO:0000259" key="1">
    <source>
        <dbReference type="PROSITE" id="PS51186"/>
    </source>
</evidence>
<dbReference type="PROSITE" id="PS51186">
    <property type="entry name" value="GNAT"/>
    <property type="match status" value="1"/>
</dbReference>
<dbReference type="EMBL" id="JBHSAY010000005">
    <property type="protein sequence ID" value="MFC4130146.1"/>
    <property type="molecule type" value="Genomic_DNA"/>
</dbReference>